<dbReference type="InterPro" id="IPR027417">
    <property type="entry name" value="P-loop_NTPase"/>
</dbReference>
<reference evidence="1" key="1">
    <citation type="journal article" date="2014" name="Front. Microbiol.">
        <title>High frequency of phylogenetically diverse reductive dehalogenase-homologous genes in deep subseafloor sedimentary metagenomes.</title>
        <authorList>
            <person name="Kawai M."/>
            <person name="Futagami T."/>
            <person name="Toyoda A."/>
            <person name="Takaki Y."/>
            <person name="Nishi S."/>
            <person name="Hori S."/>
            <person name="Arai W."/>
            <person name="Tsubouchi T."/>
            <person name="Morono Y."/>
            <person name="Uchiyama I."/>
            <person name="Ito T."/>
            <person name="Fujiyama A."/>
            <person name="Inagaki F."/>
            <person name="Takami H."/>
        </authorList>
    </citation>
    <scope>NUCLEOTIDE SEQUENCE</scope>
    <source>
        <strain evidence="1">Expedition CK06-06</strain>
    </source>
</reference>
<comment type="caution">
    <text evidence="1">The sequence shown here is derived from an EMBL/GenBank/DDBJ whole genome shotgun (WGS) entry which is preliminary data.</text>
</comment>
<organism evidence="1">
    <name type="scientific">marine sediment metagenome</name>
    <dbReference type="NCBI Taxonomy" id="412755"/>
    <lineage>
        <taxon>unclassified sequences</taxon>
        <taxon>metagenomes</taxon>
        <taxon>ecological metagenomes</taxon>
    </lineage>
</organism>
<dbReference type="Gene3D" id="3.40.50.300">
    <property type="entry name" value="P-loop containing nucleotide triphosphate hydrolases"/>
    <property type="match status" value="1"/>
</dbReference>
<name>X1HYI8_9ZZZZ</name>
<gene>
    <name evidence="1" type="ORF">S03H2_47958</name>
</gene>
<feature type="non-terminal residue" evidence="1">
    <location>
        <position position="264"/>
    </location>
</feature>
<dbReference type="EMBL" id="BARU01030196">
    <property type="protein sequence ID" value="GAH75231.1"/>
    <property type="molecule type" value="Genomic_DNA"/>
</dbReference>
<evidence type="ECO:0000313" key="1">
    <source>
        <dbReference type="EMBL" id="GAH75231.1"/>
    </source>
</evidence>
<accession>X1HYI8</accession>
<protein>
    <recommendedName>
        <fullName evidence="2">AAA domain-containing protein</fullName>
    </recommendedName>
</protein>
<dbReference type="AlphaFoldDB" id="X1HYI8"/>
<dbReference type="SUPFAM" id="SSF52540">
    <property type="entry name" value="P-loop containing nucleoside triphosphate hydrolases"/>
    <property type="match status" value="1"/>
</dbReference>
<feature type="non-terminal residue" evidence="1">
    <location>
        <position position="1"/>
    </location>
</feature>
<sequence length="264" mass="30804">DSEELRFKMKIVSVAFKNPFGDYYTNSIELDSLENINIIIGKNNSGKSSILETIIRVLQNNFNQNHEILRFRVEMGAIEFQDNIHNFFEKYYGSKASKSRSIPRILDINKNDDFQDLTSRILEFLNKFDSIKACKFDIIFYRKNDNDNLSVELRIRNKDQLLAEYDDKYLNEFIERISDFNRNLNCKSEFSKEFTISIFDSLLPKGRFLQIPSLRSLGTGTVKYGPEDISKSSEDFERIQQGNIRSLSRNGVFTIPNLAIILNR</sequence>
<evidence type="ECO:0008006" key="2">
    <source>
        <dbReference type="Google" id="ProtNLM"/>
    </source>
</evidence>
<proteinExistence type="predicted"/>